<evidence type="ECO:0000256" key="6">
    <source>
        <dbReference type="RuleBase" id="RU000304"/>
    </source>
</evidence>
<dbReference type="Gene3D" id="1.10.510.10">
    <property type="entry name" value="Transferase(Phosphotransferase) domain 1"/>
    <property type="match status" value="1"/>
</dbReference>
<feature type="domain" description="Protein kinase" evidence="7">
    <location>
        <begin position="3"/>
        <end position="270"/>
    </location>
</feature>
<dbReference type="CDD" id="cd06606">
    <property type="entry name" value="STKc_MAPKKK"/>
    <property type="match status" value="1"/>
</dbReference>
<dbReference type="PANTHER" id="PTHR48011">
    <property type="entry name" value="CCR4-NOT TRANSCRIPTIONAL COMPLEX SUBUNIT CAF120-RELATED"/>
    <property type="match status" value="1"/>
</dbReference>
<dbReference type="PROSITE" id="PS00107">
    <property type="entry name" value="PROTEIN_KINASE_ATP"/>
    <property type="match status" value="1"/>
</dbReference>
<dbReference type="InterPro" id="IPR011009">
    <property type="entry name" value="Kinase-like_dom_sf"/>
</dbReference>
<accession>A0A7J7C0Z8</accession>
<keyword evidence="2 5" id="KW-0547">Nucleotide-binding</keyword>
<name>A0A7J7C0Z8_TRIWF</name>
<keyword evidence="3 8" id="KW-0418">Kinase</keyword>
<dbReference type="PROSITE" id="PS00108">
    <property type="entry name" value="PROTEIN_KINASE_ST"/>
    <property type="match status" value="1"/>
</dbReference>
<dbReference type="SUPFAM" id="SSF56112">
    <property type="entry name" value="Protein kinase-like (PK-like)"/>
    <property type="match status" value="1"/>
</dbReference>
<evidence type="ECO:0000256" key="4">
    <source>
        <dbReference type="ARBA" id="ARBA00022840"/>
    </source>
</evidence>
<gene>
    <name evidence="8" type="ORF">HS088_TW22G01511</name>
</gene>
<protein>
    <submittedName>
        <fullName evidence="8">Mitogen-activated protein kinase kinase kinase A-like</fullName>
    </submittedName>
</protein>
<evidence type="ECO:0000256" key="5">
    <source>
        <dbReference type="PROSITE-ProRule" id="PRU10141"/>
    </source>
</evidence>
<feature type="binding site" evidence="5">
    <location>
        <position position="36"/>
    </location>
    <ligand>
        <name>ATP</name>
        <dbReference type="ChEBI" id="CHEBI:30616"/>
    </ligand>
</feature>
<comment type="similarity">
    <text evidence="6">Belongs to the protein kinase superfamily.</text>
</comment>
<evidence type="ECO:0000256" key="1">
    <source>
        <dbReference type="ARBA" id="ARBA00022679"/>
    </source>
</evidence>
<organism evidence="8 9">
    <name type="scientific">Tripterygium wilfordii</name>
    <name type="common">Thunder God vine</name>
    <dbReference type="NCBI Taxonomy" id="458696"/>
    <lineage>
        <taxon>Eukaryota</taxon>
        <taxon>Viridiplantae</taxon>
        <taxon>Streptophyta</taxon>
        <taxon>Embryophyta</taxon>
        <taxon>Tracheophyta</taxon>
        <taxon>Spermatophyta</taxon>
        <taxon>Magnoliopsida</taxon>
        <taxon>eudicotyledons</taxon>
        <taxon>Gunneridae</taxon>
        <taxon>Pentapetalae</taxon>
        <taxon>rosids</taxon>
        <taxon>fabids</taxon>
        <taxon>Celastrales</taxon>
        <taxon>Celastraceae</taxon>
        <taxon>Tripterygium</taxon>
    </lineage>
</organism>
<dbReference type="InterPro" id="IPR052751">
    <property type="entry name" value="Plant_MAPKKK"/>
</dbReference>
<dbReference type="GO" id="GO:0005524">
    <property type="term" value="F:ATP binding"/>
    <property type="evidence" value="ECO:0007669"/>
    <property type="project" value="UniProtKB-UniRule"/>
</dbReference>
<keyword evidence="1" id="KW-0808">Transferase</keyword>
<reference evidence="8 9" key="1">
    <citation type="journal article" date="2020" name="Nat. Commun.">
        <title>Genome of Tripterygium wilfordii and identification of cytochrome P450 involved in triptolide biosynthesis.</title>
        <authorList>
            <person name="Tu L."/>
            <person name="Su P."/>
            <person name="Zhang Z."/>
            <person name="Gao L."/>
            <person name="Wang J."/>
            <person name="Hu T."/>
            <person name="Zhou J."/>
            <person name="Zhang Y."/>
            <person name="Zhao Y."/>
            <person name="Liu Y."/>
            <person name="Song Y."/>
            <person name="Tong Y."/>
            <person name="Lu Y."/>
            <person name="Yang J."/>
            <person name="Xu C."/>
            <person name="Jia M."/>
            <person name="Peters R.J."/>
            <person name="Huang L."/>
            <person name="Gao W."/>
        </authorList>
    </citation>
    <scope>NUCLEOTIDE SEQUENCE [LARGE SCALE GENOMIC DNA]</scope>
    <source>
        <strain evidence="9">cv. XIE 37</strain>
        <tissue evidence="8">Leaf</tissue>
    </source>
</reference>
<dbReference type="EMBL" id="JAAARO010000022">
    <property type="protein sequence ID" value="KAF5727814.1"/>
    <property type="molecule type" value="Genomic_DNA"/>
</dbReference>
<dbReference type="InParanoid" id="A0A7J7C0Z8"/>
<sequence length="345" mass="38670">MTWSRLKVLGKGSYGVVFLAVKTDDFGFPLGVFAVKSSLLLNCASLVKEFEILRHLFGCPGIVRCLGYQYTVERSLPIYNLFMEYAPEGTLTDLIRKSGGRIPEKEVKVYTRMLLEGLSCIHGHGLVHCDFKPDNVLVFPSKDGTGYCLKITDFGLAEMPWAEELGWSRPYSFLGTPLYMSPESVILGQAAAPLDMWSLGCVVVEMLTGNRAWGNHHDLASLFFDMVCGDESPNIPEWISSSAQDFLSNCFRRDPRERWSSEELLNHSFVGLMEQEGETNGAIQETECLAEVDDDSIEVASRSSSSNGYGDKMMNFLDEVDRRKAMRCKPRIISNRKYGSAKLIF</sequence>
<keyword evidence="6" id="KW-0723">Serine/threonine-protein kinase</keyword>
<dbReference type="InterPro" id="IPR017441">
    <property type="entry name" value="Protein_kinase_ATP_BS"/>
</dbReference>
<evidence type="ECO:0000256" key="2">
    <source>
        <dbReference type="ARBA" id="ARBA00022741"/>
    </source>
</evidence>
<dbReference type="Proteomes" id="UP000593562">
    <property type="component" value="Unassembled WGS sequence"/>
</dbReference>
<dbReference type="PROSITE" id="PS50011">
    <property type="entry name" value="PROTEIN_KINASE_DOM"/>
    <property type="match status" value="1"/>
</dbReference>
<dbReference type="InterPro" id="IPR008271">
    <property type="entry name" value="Ser/Thr_kinase_AS"/>
</dbReference>
<dbReference type="AlphaFoldDB" id="A0A7J7C0Z8"/>
<dbReference type="GO" id="GO:0007165">
    <property type="term" value="P:signal transduction"/>
    <property type="evidence" value="ECO:0007669"/>
    <property type="project" value="TreeGrafter"/>
</dbReference>
<evidence type="ECO:0000259" key="7">
    <source>
        <dbReference type="PROSITE" id="PS50011"/>
    </source>
</evidence>
<dbReference type="Pfam" id="PF00069">
    <property type="entry name" value="Pkinase"/>
    <property type="match status" value="1"/>
</dbReference>
<keyword evidence="4 5" id="KW-0067">ATP-binding</keyword>
<dbReference type="PANTHER" id="PTHR48011:SF51">
    <property type="entry name" value="PROTEIN KINASE SUPERFAMILY PROTEIN"/>
    <property type="match status" value="1"/>
</dbReference>
<keyword evidence="9" id="KW-1185">Reference proteome</keyword>
<dbReference type="GO" id="GO:0004674">
    <property type="term" value="F:protein serine/threonine kinase activity"/>
    <property type="evidence" value="ECO:0007669"/>
    <property type="project" value="UniProtKB-KW"/>
</dbReference>
<evidence type="ECO:0000313" key="9">
    <source>
        <dbReference type="Proteomes" id="UP000593562"/>
    </source>
</evidence>
<dbReference type="InterPro" id="IPR000719">
    <property type="entry name" value="Prot_kinase_dom"/>
</dbReference>
<evidence type="ECO:0000313" key="8">
    <source>
        <dbReference type="EMBL" id="KAF5727814.1"/>
    </source>
</evidence>
<proteinExistence type="inferred from homology"/>
<evidence type="ECO:0000256" key="3">
    <source>
        <dbReference type="ARBA" id="ARBA00022777"/>
    </source>
</evidence>
<dbReference type="OrthoDB" id="25592at2759"/>
<comment type="caution">
    <text evidence="8">The sequence shown here is derived from an EMBL/GenBank/DDBJ whole genome shotgun (WGS) entry which is preliminary data.</text>
</comment>